<feature type="region of interest" description="Disordered" evidence="1">
    <location>
        <begin position="171"/>
        <end position="347"/>
    </location>
</feature>
<evidence type="ECO:0000256" key="2">
    <source>
        <dbReference type="SAM" id="SignalP"/>
    </source>
</evidence>
<organism evidence="3 4">
    <name type="scientific">Sorangium cellulosum</name>
    <name type="common">Polyangium cellulosum</name>
    <dbReference type="NCBI Taxonomy" id="56"/>
    <lineage>
        <taxon>Bacteria</taxon>
        <taxon>Pseudomonadati</taxon>
        <taxon>Myxococcota</taxon>
        <taxon>Polyangia</taxon>
        <taxon>Polyangiales</taxon>
        <taxon>Polyangiaceae</taxon>
        <taxon>Sorangium</taxon>
    </lineage>
</organism>
<dbReference type="AlphaFoldDB" id="A0A150QKN7"/>
<evidence type="ECO:0000313" key="3">
    <source>
        <dbReference type="EMBL" id="KYF68218.1"/>
    </source>
</evidence>
<dbReference type="Proteomes" id="UP000075260">
    <property type="component" value="Unassembled WGS sequence"/>
</dbReference>
<dbReference type="GO" id="GO:0031012">
    <property type="term" value="C:extracellular matrix"/>
    <property type="evidence" value="ECO:0007669"/>
    <property type="project" value="TreeGrafter"/>
</dbReference>
<dbReference type="PANTHER" id="PTHR24023:SF1095">
    <property type="entry name" value="EGF-LIKE DOMAIN-CONTAINING PROTEIN"/>
    <property type="match status" value="1"/>
</dbReference>
<dbReference type="InterPro" id="IPR008160">
    <property type="entry name" value="Collagen"/>
</dbReference>
<keyword evidence="2" id="KW-0732">Signal</keyword>
<name>A0A150QKN7_SORCE</name>
<dbReference type="InterPro" id="IPR050149">
    <property type="entry name" value="Collagen_superfamily"/>
</dbReference>
<feature type="chain" id="PRO_5007566832" description="Collagen triple helix repeat protein" evidence="2">
    <location>
        <begin position="29"/>
        <end position="494"/>
    </location>
</feature>
<dbReference type="PANTHER" id="PTHR24023">
    <property type="entry name" value="COLLAGEN ALPHA"/>
    <property type="match status" value="1"/>
</dbReference>
<dbReference type="Pfam" id="PF01391">
    <property type="entry name" value="Collagen"/>
    <property type="match status" value="1"/>
</dbReference>
<proteinExistence type="predicted"/>
<feature type="signal peptide" evidence="2">
    <location>
        <begin position="1"/>
        <end position="28"/>
    </location>
</feature>
<accession>A0A150QKN7</accession>
<dbReference type="RefSeq" id="WP_061609259.1">
    <property type="nucleotide sequence ID" value="NZ_JEMA01000585.1"/>
</dbReference>
<comment type="caution">
    <text evidence="3">The sequence shown here is derived from an EMBL/GenBank/DDBJ whole genome shotgun (WGS) entry which is preliminary data.</text>
</comment>
<dbReference type="EMBL" id="JEMA01000585">
    <property type="protein sequence ID" value="KYF68218.1"/>
    <property type="molecule type" value="Genomic_DNA"/>
</dbReference>
<sequence>MRASTIARYMTASALAAGAIAGAGTAAAAVPSTITHQGRLYDAEGAPINETIEVVFALYDDRDASTPVWSEAHAITFEDGFFSVRLGSIVPFQGTIFDGDERFLGITVGDDVELEPRATVASVPYALLAGNVSGDITPSSVTVNTSNGSTVRVDQRGIAVNETVVINENGQWVGSPAGLQGPEGPAGPEGPTGATGPAGSPGQAGPTGPAGATGPVGPRGPEGPEGPAGPAGSIGPAGPVGPTGPVGPAGPVGPRGPEGPAGPAGAAGPRGPEGPMGPEGQIGPVGPRGAEGPIGPMGPAGPIGPTGPEGPMGPEGPPGLDGAVGPAGPTGPQGLQGPRGLTGPAGPVGPQGVLLSLMVHGIGPHDALPAGMPVDFFGPTASVEISSTSQSIYATAHRYLGAETLPADNLNLYMCYQRVRSGPSGPVLEEVRVAGLGMTGGRVPARTRVSFGLSAVITGLTAGTYNIGMCGQTFSANWVSNDYGYLSLLLVNGG</sequence>
<gene>
    <name evidence="3" type="ORF">BE15_39020</name>
</gene>
<dbReference type="GO" id="GO:0030198">
    <property type="term" value="P:extracellular matrix organization"/>
    <property type="evidence" value="ECO:0007669"/>
    <property type="project" value="TreeGrafter"/>
</dbReference>
<evidence type="ECO:0000313" key="4">
    <source>
        <dbReference type="Proteomes" id="UP000075260"/>
    </source>
</evidence>
<feature type="compositionally biased region" description="Low complexity" evidence="1">
    <location>
        <begin position="189"/>
        <end position="216"/>
    </location>
</feature>
<dbReference type="GO" id="GO:0030020">
    <property type="term" value="F:extracellular matrix structural constituent conferring tensile strength"/>
    <property type="evidence" value="ECO:0007669"/>
    <property type="project" value="TreeGrafter"/>
</dbReference>
<evidence type="ECO:0008006" key="5">
    <source>
        <dbReference type="Google" id="ProtNLM"/>
    </source>
</evidence>
<feature type="compositionally biased region" description="Low complexity" evidence="1">
    <location>
        <begin position="261"/>
        <end position="270"/>
    </location>
</feature>
<evidence type="ECO:0000256" key="1">
    <source>
        <dbReference type="SAM" id="MobiDB-lite"/>
    </source>
</evidence>
<feature type="compositionally biased region" description="Low complexity" evidence="1">
    <location>
        <begin position="228"/>
        <end position="237"/>
    </location>
</feature>
<protein>
    <recommendedName>
        <fullName evidence="5">Collagen triple helix repeat protein</fullName>
    </recommendedName>
</protein>
<dbReference type="GO" id="GO:0005615">
    <property type="term" value="C:extracellular space"/>
    <property type="evidence" value="ECO:0007669"/>
    <property type="project" value="TreeGrafter"/>
</dbReference>
<dbReference type="OrthoDB" id="5526693at2"/>
<reference evidence="3 4" key="1">
    <citation type="submission" date="2014-02" db="EMBL/GenBank/DDBJ databases">
        <title>The small core and large imbalanced accessory genome model reveals a collaborative survival strategy of Sorangium cellulosum strains in nature.</title>
        <authorList>
            <person name="Han K."/>
            <person name="Peng R."/>
            <person name="Blom J."/>
            <person name="Li Y.-Z."/>
        </authorList>
    </citation>
    <scope>NUCLEOTIDE SEQUENCE [LARGE SCALE GENOMIC DNA]</scope>
    <source>
        <strain evidence="3 4">So0008-312</strain>
    </source>
</reference>